<comment type="similarity">
    <text evidence="4">Belongs to the DegT/DnrJ/EryC1 family.</text>
</comment>
<dbReference type="PANTHER" id="PTHR30244">
    <property type="entry name" value="TRANSAMINASE"/>
    <property type="match status" value="1"/>
</dbReference>
<evidence type="ECO:0000313" key="7">
    <source>
        <dbReference type="Proteomes" id="UP000284824"/>
    </source>
</evidence>
<dbReference type="InterPro" id="IPR015422">
    <property type="entry name" value="PyrdxlP-dep_Trfase_small"/>
</dbReference>
<evidence type="ECO:0000313" key="6">
    <source>
        <dbReference type="EMBL" id="RVX44564.1"/>
    </source>
</evidence>
<proteinExistence type="inferred from homology"/>
<dbReference type="Proteomes" id="UP000284824">
    <property type="component" value="Unassembled WGS sequence"/>
</dbReference>
<name>A0A438MFN0_9ACTN</name>
<dbReference type="Gene3D" id="3.40.640.10">
    <property type="entry name" value="Type I PLP-dependent aspartate aminotransferase-like (Major domain)"/>
    <property type="match status" value="1"/>
</dbReference>
<organism evidence="6 7">
    <name type="scientific">Nonomuraea polychroma</name>
    <dbReference type="NCBI Taxonomy" id="46176"/>
    <lineage>
        <taxon>Bacteria</taxon>
        <taxon>Bacillati</taxon>
        <taxon>Actinomycetota</taxon>
        <taxon>Actinomycetes</taxon>
        <taxon>Streptosporangiales</taxon>
        <taxon>Streptosporangiaceae</taxon>
        <taxon>Nonomuraea</taxon>
    </lineage>
</organism>
<dbReference type="AlphaFoldDB" id="A0A438MFN0"/>
<dbReference type="CDD" id="cd00616">
    <property type="entry name" value="AHBA_syn"/>
    <property type="match status" value="1"/>
</dbReference>
<dbReference type="GO" id="GO:0030170">
    <property type="term" value="F:pyridoxal phosphate binding"/>
    <property type="evidence" value="ECO:0007669"/>
    <property type="project" value="TreeGrafter"/>
</dbReference>
<feature type="region of interest" description="Disordered" evidence="5">
    <location>
        <begin position="1"/>
        <end position="33"/>
    </location>
</feature>
<evidence type="ECO:0000256" key="5">
    <source>
        <dbReference type="SAM" id="MobiDB-lite"/>
    </source>
</evidence>
<comment type="caution">
    <text evidence="6">The sequence shown here is derived from an EMBL/GenBank/DDBJ whole genome shotgun (WGS) entry which is preliminary data.</text>
</comment>
<dbReference type="NCBIfam" id="TIGR02379">
    <property type="entry name" value="ECA_wecE"/>
    <property type="match status" value="1"/>
</dbReference>
<reference evidence="6 7" key="1">
    <citation type="submission" date="2019-01" db="EMBL/GenBank/DDBJ databases">
        <title>Sequencing the genomes of 1000 actinobacteria strains.</title>
        <authorList>
            <person name="Klenk H.-P."/>
        </authorList>
    </citation>
    <scope>NUCLEOTIDE SEQUENCE [LARGE SCALE GENOMIC DNA]</scope>
    <source>
        <strain evidence="6 7">DSM 43925</strain>
    </source>
</reference>
<evidence type="ECO:0000256" key="2">
    <source>
        <dbReference type="PIRSR" id="PIRSR000390-1"/>
    </source>
</evidence>
<evidence type="ECO:0000256" key="1">
    <source>
        <dbReference type="ARBA" id="ARBA00001933"/>
    </source>
</evidence>
<evidence type="ECO:0000256" key="3">
    <source>
        <dbReference type="PIRSR" id="PIRSR000390-2"/>
    </source>
</evidence>
<sequence>MVDSYEPARQRNGFASRSAMETPHATSIPFNRPHSSEHELDYLAEAIGQGRTAGDGPFTRRASQLLKELTGAGCVLLTTSCTDALEMSAVLLDIQPGDEVIMPSFTFMSAANAFVLRGGVPVFVDCRADTLNLDERLVEGAITARTRAIVVVHYGGVGCEMEAITGLAERYGLALIEDNAHGLGGSYRGRPLGSFGCMATQSFHETKNIQCGEGGALLVNDTELLARAEVIREKGTDRSRFFRGQVDKYRWIDVGSSYLLSDVLAALLTSQLESFDKIQARRQAIWHRYHGELADWAAENGVSQPMVPDGCMQPAHLYYLLLPDMRNRQALIGHLAEEGVQATFHYQPLHTAPAGVRYGRVAAGGCPVSEQIAERLIRLPLFAGLAEMDVARVIEAVRAFEVS</sequence>
<protein>
    <submittedName>
        <fullName evidence="6">dTDP-4-amino-4,6-dideoxygalactose transaminase</fullName>
    </submittedName>
</protein>
<keyword evidence="7" id="KW-1185">Reference proteome</keyword>
<dbReference type="SUPFAM" id="SSF53383">
    <property type="entry name" value="PLP-dependent transferases"/>
    <property type="match status" value="1"/>
</dbReference>
<dbReference type="InterPro" id="IPR000653">
    <property type="entry name" value="DegT/StrS_aminotransferase"/>
</dbReference>
<comment type="cofactor">
    <cofactor evidence="1">
        <name>pyridoxal 5'-phosphate</name>
        <dbReference type="ChEBI" id="CHEBI:597326"/>
    </cofactor>
</comment>
<dbReference type="InterPro" id="IPR015424">
    <property type="entry name" value="PyrdxlP-dep_Trfase"/>
</dbReference>
<accession>A0A438MFN0</accession>
<dbReference type="Pfam" id="PF01041">
    <property type="entry name" value="DegT_DnrJ_EryC1"/>
    <property type="match status" value="1"/>
</dbReference>
<gene>
    <name evidence="6" type="ORF">EDD27_7306</name>
</gene>
<dbReference type="InterPro" id="IPR012749">
    <property type="entry name" value="WecE-like"/>
</dbReference>
<dbReference type="GO" id="GO:0019180">
    <property type="term" value="F:dTDP-4-amino-4,6-dideoxygalactose transaminase activity"/>
    <property type="evidence" value="ECO:0007669"/>
    <property type="project" value="TreeGrafter"/>
</dbReference>
<dbReference type="GO" id="GO:0000271">
    <property type="term" value="P:polysaccharide biosynthetic process"/>
    <property type="evidence" value="ECO:0007669"/>
    <property type="project" value="TreeGrafter"/>
</dbReference>
<dbReference type="NCBIfam" id="NF008687">
    <property type="entry name" value="PRK11706.1"/>
    <property type="match status" value="1"/>
</dbReference>
<evidence type="ECO:0000256" key="4">
    <source>
        <dbReference type="RuleBase" id="RU004508"/>
    </source>
</evidence>
<keyword evidence="3 4" id="KW-0663">Pyridoxal phosphate</keyword>
<dbReference type="Gene3D" id="3.90.1150.10">
    <property type="entry name" value="Aspartate Aminotransferase, domain 1"/>
    <property type="match status" value="1"/>
</dbReference>
<feature type="modified residue" description="N6-(pyridoxal phosphate)lysine" evidence="3">
    <location>
        <position position="207"/>
    </location>
</feature>
<dbReference type="InterPro" id="IPR015421">
    <property type="entry name" value="PyrdxlP-dep_Trfase_major"/>
</dbReference>
<dbReference type="EMBL" id="SAUN01000001">
    <property type="protein sequence ID" value="RVX44564.1"/>
    <property type="molecule type" value="Genomic_DNA"/>
</dbReference>
<feature type="active site" description="Proton acceptor" evidence="2">
    <location>
        <position position="207"/>
    </location>
</feature>
<dbReference type="FunFam" id="3.40.640.10:FF:000037">
    <property type="entry name" value="dTDP-4-amino-4,6-dideoxygalactose transaminase"/>
    <property type="match status" value="1"/>
</dbReference>
<dbReference type="PANTHER" id="PTHR30244:SF34">
    <property type="entry name" value="DTDP-4-AMINO-4,6-DIDEOXYGALACTOSE TRANSAMINASE"/>
    <property type="match status" value="1"/>
</dbReference>
<dbReference type="PIRSF" id="PIRSF000390">
    <property type="entry name" value="PLP_StrS"/>
    <property type="match status" value="1"/>
</dbReference>